<dbReference type="VEuPathDB" id="VectorBase:ASIC016685"/>
<evidence type="ECO:0000256" key="7">
    <source>
        <dbReference type="ARBA" id="ARBA00023172"/>
    </source>
</evidence>
<sequence length="326" mass="35879">MAATPLSSVSHPMLTEYVIKKLHKNRVSTVYSFVKIQSDQLVKISNLPAESIQDLKNFLVHRFAGCFIDAAEVVENAEGFVSTGIPSLDTLLQGGLMPGQIYELCGSSGSGKTHLCMTLAAQVAFRDASSVYFIDTKCDFSATKLQHILERRHSELSERGLGHTMARIKVERILSPQLLVKTIEELAAGEHLKNESKVKLLIIDSLPSLWYLFQASKSSCQPLGLLTKLVCSFRKLANEHSIAIVVVNLTVRMTDTADVPNTGKRRSNGGGGGYPALGRYWESVPGTRLQLFAADETDKRVVKVWKSNYIRSSDRIEVRINDAGVG</sequence>
<dbReference type="InterPro" id="IPR013632">
    <property type="entry name" value="Rad51_C"/>
</dbReference>
<organism evidence="11">
    <name type="scientific">Anopheles sinensis</name>
    <name type="common">Mosquito</name>
    <dbReference type="NCBI Taxonomy" id="74873"/>
    <lineage>
        <taxon>Eukaryota</taxon>
        <taxon>Metazoa</taxon>
        <taxon>Ecdysozoa</taxon>
        <taxon>Arthropoda</taxon>
        <taxon>Hexapoda</taxon>
        <taxon>Insecta</taxon>
        <taxon>Pterygota</taxon>
        <taxon>Neoptera</taxon>
        <taxon>Endopterygota</taxon>
        <taxon>Diptera</taxon>
        <taxon>Nematocera</taxon>
        <taxon>Culicoidea</taxon>
        <taxon>Culicidae</taxon>
        <taxon>Anophelinae</taxon>
        <taxon>Anopheles</taxon>
    </lineage>
</organism>
<dbReference type="GO" id="GO:0005657">
    <property type="term" value="C:replication fork"/>
    <property type="evidence" value="ECO:0007669"/>
    <property type="project" value="TreeGrafter"/>
</dbReference>
<evidence type="ECO:0000313" key="11">
    <source>
        <dbReference type="EMBL" id="KFB48686.1"/>
    </source>
</evidence>
<dbReference type="GO" id="GO:0007131">
    <property type="term" value="P:reciprocal meiotic recombination"/>
    <property type="evidence" value="ECO:0007669"/>
    <property type="project" value="TreeGrafter"/>
</dbReference>
<dbReference type="InterPro" id="IPR027417">
    <property type="entry name" value="P-loop_NTPase"/>
</dbReference>
<dbReference type="InterPro" id="IPR020588">
    <property type="entry name" value="RecA_ATP-bd"/>
</dbReference>
<dbReference type="InterPro" id="IPR047323">
    <property type="entry name" value="Rad51D_C"/>
</dbReference>
<dbReference type="GO" id="GO:0000400">
    <property type="term" value="F:four-way junction DNA binding"/>
    <property type="evidence" value="ECO:0007669"/>
    <property type="project" value="TreeGrafter"/>
</dbReference>
<dbReference type="PANTHER" id="PTHR46457:SF1">
    <property type="entry name" value="DNA REPAIR PROTEIN RAD51 HOMOLOG 4"/>
    <property type="match status" value="1"/>
</dbReference>
<dbReference type="OrthoDB" id="336321at2759"/>
<keyword evidence="7" id="KW-0233">DNA recombination</keyword>
<dbReference type="PROSITE" id="PS50162">
    <property type="entry name" value="RECA_2"/>
    <property type="match status" value="1"/>
</dbReference>
<keyword evidence="4" id="KW-0227">DNA damage</keyword>
<dbReference type="Proteomes" id="UP000030765">
    <property type="component" value="Unassembled WGS sequence"/>
</dbReference>
<dbReference type="GO" id="GO:0005815">
    <property type="term" value="C:microtubule organizing center"/>
    <property type="evidence" value="ECO:0007669"/>
    <property type="project" value="TreeGrafter"/>
</dbReference>
<keyword evidence="9" id="KW-0539">Nucleus</keyword>
<dbReference type="SUPFAM" id="SSF52540">
    <property type="entry name" value="P-loop containing nucleoside triphosphate hydrolases"/>
    <property type="match status" value="1"/>
</dbReference>
<comment type="subcellular location">
    <subcellularLocation>
        <location evidence="1">Nucleus</location>
    </subcellularLocation>
</comment>
<dbReference type="GO" id="GO:0005524">
    <property type="term" value="F:ATP binding"/>
    <property type="evidence" value="ECO:0007669"/>
    <property type="project" value="UniProtKB-KW"/>
</dbReference>
<keyword evidence="3" id="KW-0547">Nucleotide-binding</keyword>
<dbReference type="GO" id="GO:0042148">
    <property type="term" value="P:DNA strand invasion"/>
    <property type="evidence" value="ECO:0007669"/>
    <property type="project" value="TreeGrafter"/>
</dbReference>
<dbReference type="InterPro" id="IPR051988">
    <property type="entry name" value="HRR_RAD51_Paralog"/>
</dbReference>
<name>A0A084WEP2_ANOSI</name>
<evidence type="ECO:0000256" key="8">
    <source>
        <dbReference type="ARBA" id="ARBA00023204"/>
    </source>
</evidence>
<dbReference type="VEuPathDB" id="VectorBase:ASIS010332"/>
<feature type="domain" description="RecA family profile 1" evidence="10">
    <location>
        <begin position="77"/>
        <end position="250"/>
    </location>
</feature>
<dbReference type="EMBL" id="KE525341">
    <property type="protein sequence ID" value="KFB48686.1"/>
    <property type="molecule type" value="Genomic_DNA"/>
</dbReference>
<dbReference type="SMART" id="SM00382">
    <property type="entry name" value="AAA"/>
    <property type="match status" value="1"/>
</dbReference>
<dbReference type="GO" id="GO:0000724">
    <property type="term" value="P:double-strand break repair via homologous recombination"/>
    <property type="evidence" value="ECO:0007669"/>
    <property type="project" value="TreeGrafter"/>
</dbReference>
<keyword evidence="6" id="KW-0238">DNA-binding</keyword>
<comment type="similarity">
    <text evidence="2">Belongs to the RecA family. RAD51 subfamily.</text>
</comment>
<gene>
    <name evidence="11" type="ORF">ZHAS_00016685</name>
</gene>
<dbReference type="InterPro" id="IPR003593">
    <property type="entry name" value="AAA+_ATPase"/>
</dbReference>
<reference evidence="12" key="2">
    <citation type="submission" date="2020-05" db="UniProtKB">
        <authorList>
            <consortium name="EnsemblMetazoa"/>
        </authorList>
    </citation>
    <scope>IDENTIFICATION</scope>
</reference>
<dbReference type="Pfam" id="PF08423">
    <property type="entry name" value="Rad51"/>
    <property type="match status" value="1"/>
</dbReference>
<dbReference type="AlphaFoldDB" id="A0A084WEP2"/>
<evidence type="ECO:0000313" key="12">
    <source>
        <dbReference type="EnsemblMetazoa" id="ASIC016685-PA"/>
    </source>
</evidence>
<accession>A0A084WEP2</accession>
<dbReference type="PANTHER" id="PTHR46457">
    <property type="entry name" value="DNA REPAIR PROTEIN RAD51 HOMOLOG 4"/>
    <property type="match status" value="1"/>
</dbReference>
<evidence type="ECO:0000256" key="5">
    <source>
        <dbReference type="ARBA" id="ARBA00022840"/>
    </source>
</evidence>
<dbReference type="GO" id="GO:0140664">
    <property type="term" value="F:ATP-dependent DNA damage sensor activity"/>
    <property type="evidence" value="ECO:0007669"/>
    <property type="project" value="InterPro"/>
</dbReference>
<evidence type="ECO:0000256" key="9">
    <source>
        <dbReference type="ARBA" id="ARBA00023242"/>
    </source>
</evidence>
<keyword evidence="13" id="KW-1185">Reference proteome</keyword>
<evidence type="ECO:0000256" key="2">
    <source>
        <dbReference type="ARBA" id="ARBA00007095"/>
    </source>
</evidence>
<dbReference type="GO" id="GO:0033063">
    <property type="term" value="C:Rad51B-Rad51C-Rad51D-XRCC2 complex"/>
    <property type="evidence" value="ECO:0007669"/>
    <property type="project" value="TreeGrafter"/>
</dbReference>
<reference evidence="11 13" key="1">
    <citation type="journal article" date="2014" name="BMC Genomics">
        <title>Genome sequence of Anopheles sinensis provides insight into genetics basis of mosquito competence for malaria parasites.</title>
        <authorList>
            <person name="Zhou D."/>
            <person name="Zhang D."/>
            <person name="Ding G."/>
            <person name="Shi L."/>
            <person name="Hou Q."/>
            <person name="Ye Y."/>
            <person name="Xu Y."/>
            <person name="Zhou H."/>
            <person name="Xiong C."/>
            <person name="Li S."/>
            <person name="Yu J."/>
            <person name="Hong S."/>
            <person name="Yu X."/>
            <person name="Zou P."/>
            <person name="Chen C."/>
            <person name="Chang X."/>
            <person name="Wang W."/>
            <person name="Lv Y."/>
            <person name="Sun Y."/>
            <person name="Ma L."/>
            <person name="Shen B."/>
            <person name="Zhu C."/>
        </authorList>
    </citation>
    <scope>NUCLEOTIDE SEQUENCE [LARGE SCALE GENOMIC DNA]</scope>
</reference>
<dbReference type="STRING" id="74873.A0A084WEP2"/>
<keyword evidence="5" id="KW-0067">ATP-binding</keyword>
<evidence type="ECO:0000256" key="4">
    <source>
        <dbReference type="ARBA" id="ARBA00022763"/>
    </source>
</evidence>
<dbReference type="GO" id="GO:0003697">
    <property type="term" value="F:single-stranded DNA binding"/>
    <property type="evidence" value="ECO:0007669"/>
    <property type="project" value="TreeGrafter"/>
</dbReference>
<keyword evidence="8" id="KW-0234">DNA repair</keyword>
<evidence type="ECO:0000256" key="3">
    <source>
        <dbReference type="ARBA" id="ARBA00022741"/>
    </source>
</evidence>
<protein>
    <submittedName>
        <fullName evidence="11">AGAP006164-PA-like protein</fullName>
    </submittedName>
</protein>
<proteinExistence type="inferred from homology"/>
<dbReference type="EMBL" id="ATLV01023241">
    <property type="status" value="NOT_ANNOTATED_CDS"/>
    <property type="molecule type" value="Genomic_DNA"/>
</dbReference>
<evidence type="ECO:0000256" key="6">
    <source>
        <dbReference type="ARBA" id="ARBA00023125"/>
    </source>
</evidence>
<dbReference type="EnsemblMetazoa" id="ASIC016685-RA">
    <property type="protein sequence ID" value="ASIC016685-PA"/>
    <property type="gene ID" value="ASIC016685"/>
</dbReference>
<evidence type="ECO:0000256" key="1">
    <source>
        <dbReference type="ARBA" id="ARBA00004123"/>
    </source>
</evidence>
<dbReference type="OMA" id="CKRIQDM"/>
<evidence type="ECO:0000313" key="13">
    <source>
        <dbReference type="Proteomes" id="UP000030765"/>
    </source>
</evidence>
<dbReference type="Gene3D" id="3.40.50.300">
    <property type="entry name" value="P-loop containing nucleotide triphosphate hydrolases"/>
    <property type="match status" value="1"/>
</dbReference>
<evidence type="ECO:0000259" key="10">
    <source>
        <dbReference type="PROSITE" id="PS50162"/>
    </source>
</evidence>
<dbReference type="GO" id="GO:0000723">
    <property type="term" value="P:telomere maintenance"/>
    <property type="evidence" value="ECO:0007669"/>
    <property type="project" value="TreeGrafter"/>
</dbReference>
<dbReference type="CDD" id="cd19489">
    <property type="entry name" value="Rad51D"/>
    <property type="match status" value="1"/>
</dbReference>